<evidence type="ECO:0000259" key="2">
    <source>
        <dbReference type="Pfam" id="PF13717"/>
    </source>
</evidence>
<reference evidence="3 4" key="1">
    <citation type="submission" date="2017-07" db="EMBL/GenBank/DDBJ databases">
        <title>Sandarakinorhabdus cyanobacteriorum sp. nov., a novel bacterium isolated from cyanobacterial aggregates in a eutrophic lake.</title>
        <authorList>
            <person name="Cai H."/>
        </authorList>
    </citation>
    <scope>NUCLEOTIDE SEQUENCE [LARGE SCALE GENOMIC DNA]</scope>
    <source>
        <strain evidence="3 4">TH057</strain>
    </source>
</reference>
<organism evidence="3 4">
    <name type="scientific">Sandarakinorhabdus cyanobacteriorum</name>
    <dbReference type="NCBI Taxonomy" id="1981098"/>
    <lineage>
        <taxon>Bacteria</taxon>
        <taxon>Pseudomonadati</taxon>
        <taxon>Pseudomonadota</taxon>
        <taxon>Alphaproteobacteria</taxon>
        <taxon>Sphingomonadales</taxon>
        <taxon>Sphingosinicellaceae</taxon>
        <taxon>Sandarakinorhabdus</taxon>
    </lineage>
</organism>
<gene>
    <name evidence="3" type="ORF">CHU93_07415</name>
</gene>
<evidence type="ECO:0000256" key="1">
    <source>
        <dbReference type="SAM" id="MobiDB-lite"/>
    </source>
</evidence>
<proteinExistence type="predicted"/>
<sequence>MVQPLPWLMPTCKRPLSRTPRPAYGGLVIVTCPNCSTAYRLDVATVLRRPKLKCAKCQHRWVPAEEVDEDEAVAAVQEELRAARMPPPPPPEPEPEPEPAPEAPAEPEEPRVPVLKWLLAVALGAAFTTASVGLWIGRIDPAAIPGVADALAQVAPPPPRLDVAMQGSVNRLGGASLLEVTGVISNPGKASVVVPPLNARLMVGGERLRDWTIPPPAAMIKPGQRLAFASTITDVPAGPISVQIRFGR</sequence>
<evidence type="ECO:0000313" key="4">
    <source>
        <dbReference type="Proteomes" id="UP000216991"/>
    </source>
</evidence>
<dbReference type="Pfam" id="PF13717">
    <property type="entry name" value="Zn_ribbon_4"/>
    <property type="match status" value="1"/>
</dbReference>
<dbReference type="EMBL" id="NOXT01000103">
    <property type="protein sequence ID" value="OYQ30024.1"/>
    <property type="molecule type" value="Genomic_DNA"/>
</dbReference>
<accession>A0A255YN04</accession>
<dbReference type="AlphaFoldDB" id="A0A255YN04"/>
<name>A0A255YN04_9SPHN</name>
<evidence type="ECO:0000313" key="3">
    <source>
        <dbReference type="EMBL" id="OYQ30024.1"/>
    </source>
</evidence>
<dbReference type="InterPro" id="IPR011723">
    <property type="entry name" value="Znf/thioredoxin_put"/>
</dbReference>
<feature type="region of interest" description="Disordered" evidence="1">
    <location>
        <begin position="83"/>
        <end position="108"/>
    </location>
</feature>
<feature type="domain" description="Zinc finger/thioredoxin putative" evidence="2">
    <location>
        <begin position="29"/>
        <end position="61"/>
    </location>
</feature>
<dbReference type="NCBIfam" id="TIGR02098">
    <property type="entry name" value="MJ0042_CXXC"/>
    <property type="match status" value="1"/>
</dbReference>
<dbReference type="OrthoDB" id="7159357at2"/>
<comment type="caution">
    <text evidence="3">The sequence shown here is derived from an EMBL/GenBank/DDBJ whole genome shotgun (WGS) entry which is preliminary data.</text>
</comment>
<protein>
    <recommendedName>
        <fullName evidence="2">Zinc finger/thioredoxin putative domain-containing protein</fullName>
    </recommendedName>
</protein>
<keyword evidence="4" id="KW-1185">Reference proteome</keyword>
<dbReference type="Proteomes" id="UP000216991">
    <property type="component" value="Unassembled WGS sequence"/>
</dbReference>